<proteinExistence type="predicted"/>
<keyword evidence="2" id="KW-1185">Reference proteome</keyword>
<comment type="caution">
    <text evidence="1">The sequence shown here is derived from an EMBL/GenBank/DDBJ whole genome shotgun (WGS) entry which is preliminary data.</text>
</comment>
<dbReference type="Proteomes" id="UP000634136">
    <property type="component" value="Unassembled WGS sequence"/>
</dbReference>
<protein>
    <submittedName>
        <fullName evidence="1">Uncharacterized protein</fullName>
    </submittedName>
</protein>
<accession>A0A834TKR3</accession>
<dbReference type="AlphaFoldDB" id="A0A834TKR3"/>
<organism evidence="1 2">
    <name type="scientific">Senna tora</name>
    <dbReference type="NCBI Taxonomy" id="362788"/>
    <lineage>
        <taxon>Eukaryota</taxon>
        <taxon>Viridiplantae</taxon>
        <taxon>Streptophyta</taxon>
        <taxon>Embryophyta</taxon>
        <taxon>Tracheophyta</taxon>
        <taxon>Spermatophyta</taxon>
        <taxon>Magnoliopsida</taxon>
        <taxon>eudicotyledons</taxon>
        <taxon>Gunneridae</taxon>
        <taxon>Pentapetalae</taxon>
        <taxon>rosids</taxon>
        <taxon>fabids</taxon>
        <taxon>Fabales</taxon>
        <taxon>Fabaceae</taxon>
        <taxon>Caesalpinioideae</taxon>
        <taxon>Cassia clade</taxon>
        <taxon>Senna</taxon>
    </lineage>
</organism>
<sequence length="63" mass="7339">MGLVIVWKECEVMFKHNLDGKSRLNLKRLQDVRVKRVVAQVSQTDHYALCLGIQVDLTVEWDL</sequence>
<evidence type="ECO:0000313" key="2">
    <source>
        <dbReference type="Proteomes" id="UP000634136"/>
    </source>
</evidence>
<evidence type="ECO:0000313" key="1">
    <source>
        <dbReference type="EMBL" id="KAF7824003.1"/>
    </source>
</evidence>
<name>A0A834TKR3_9FABA</name>
<reference evidence="1" key="1">
    <citation type="submission" date="2020-09" db="EMBL/GenBank/DDBJ databases">
        <title>Genome-Enabled Discovery of Anthraquinone Biosynthesis in Senna tora.</title>
        <authorList>
            <person name="Kang S.-H."/>
            <person name="Pandey R.P."/>
            <person name="Lee C.-M."/>
            <person name="Sim J.-S."/>
            <person name="Jeong J.-T."/>
            <person name="Choi B.-S."/>
            <person name="Jung M."/>
            <person name="Ginzburg D."/>
            <person name="Zhao K."/>
            <person name="Won S.Y."/>
            <person name="Oh T.-J."/>
            <person name="Yu Y."/>
            <person name="Kim N.-H."/>
            <person name="Lee O.R."/>
            <person name="Lee T.-H."/>
            <person name="Bashyal P."/>
            <person name="Kim T.-S."/>
            <person name="Lee W.-H."/>
            <person name="Kawkins C."/>
            <person name="Kim C.-K."/>
            <person name="Kim J.S."/>
            <person name="Ahn B.O."/>
            <person name="Rhee S.Y."/>
            <person name="Sohng J.K."/>
        </authorList>
    </citation>
    <scope>NUCLEOTIDE SEQUENCE</scope>
    <source>
        <tissue evidence="1">Leaf</tissue>
    </source>
</reference>
<gene>
    <name evidence="1" type="ORF">G2W53_022147</name>
</gene>
<dbReference type="EMBL" id="JAAIUW010000007">
    <property type="protein sequence ID" value="KAF7824003.1"/>
    <property type="molecule type" value="Genomic_DNA"/>
</dbReference>